<dbReference type="STRING" id="48269.A0A183LQZ8"/>
<keyword evidence="2" id="KW-1185">Reference proteome</keyword>
<evidence type="ECO:0000313" key="1">
    <source>
        <dbReference type="EMBL" id="VDO69980.1"/>
    </source>
</evidence>
<dbReference type="EMBL" id="UZAI01002278">
    <property type="protein sequence ID" value="VDO69980.1"/>
    <property type="molecule type" value="Genomic_DNA"/>
</dbReference>
<sequence>MRQAADVSCIKESFTILALAAQDESNVDQANELELIQHLNLDMRKLSRLILDRNNDNYLQLEKLKRKQRARNNKKAIWNWLENYPQEFDELQKKPNDELADCCERLFDLFTSLCAESGRKKILVWPLQMMLLVLCPKILEEINNAENGAPLSPEHQKKKQFMDEVRKALASHGHGSSASKPALLEAALLAAVNLCKASTYININDRNNILFILVHSVYADLQNLLFNPNKPYLRNNQNLAETESLLTEFFVAYFRITPHNKNLLKVCLQTTSPAIYHTVLVSGLYRIITQLPNDYQE</sequence>
<accession>A0A183LQZ8</accession>
<name>A0A183LQZ8_9TREM</name>
<protein>
    <submittedName>
        <fullName evidence="1">Uncharacterized protein</fullName>
    </submittedName>
</protein>
<organism evidence="1 2">
    <name type="scientific">Schistosoma margrebowiei</name>
    <dbReference type="NCBI Taxonomy" id="48269"/>
    <lineage>
        <taxon>Eukaryota</taxon>
        <taxon>Metazoa</taxon>
        <taxon>Spiralia</taxon>
        <taxon>Lophotrochozoa</taxon>
        <taxon>Platyhelminthes</taxon>
        <taxon>Trematoda</taxon>
        <taxon>Digenea</taxon>
        <taxon>Strigeidida</taxon>
        <taxon>Schistosomatoidea</taxon>
        <taxon>Schistosomatidae</taxon>
        <taxon>Schistosoma</taxon>
    </lineage>
</organism>
<reference evidence="1 2" key="1">
    <citation type="submission" date="2018-11" db="EMBL/GenBank/DDBJ databases">
        <authorList>
            <consortium name="Pathogen Informatics"/>
        </authorList>
    </citation>
    <scope>NUCLEOTIDE SEQUENCE [LARGE SCALE GENOMIC DNA]</scope>
    <source>
        <strain evidence="1 2">Zambia</strain>
    </source>
</reference>
<proteinExistence type="predicted"/>
<evidence type="ECO:0000313" key="2">
    <source>
        <dbReference type="Proteomes" id="UP000277204"/>
    </source>
</evidence>
<gene>
    <name evidence="1" type="ORF">SMRZ_LOCUS6222</name>
</gene>
<dbReference type="AlphaFoldDB" id="A0A183LQZ8"/>
<dbReference type="Proteomes" id="UP000277204">
    <property type="component" value="Unassembled WGS sequence"/>
</dbReference>